<dbReference type="PANTHER" id="PTHR11926">
    <property type="entry name" value="GLUCOSYL/GLUCURONOSYL TRANSFERASES"/>
    <property type="match status" value="1"/>
</dbReference>
<comment type="similarity">
    <text evidence="1 4">Belongs to the UDP-glycosyltransferase family.</text>
</comment>
<dbReference type="InterPro" id="IPR002213">
    <property type="entry name" value="UDP_glucos_trans"/>
</dbReference>
<evidence type="ECO:0000313" key="7">
    <source>
        <dbReference type="Proteomes" id="UP000653305"/>
    </source>
</evidence>
<reference evidence="6" key="1">
    <citation type="submission" date="2020-07" db="EMBL/GenBank/DDBJ databases">
        <title>Ethylene signaling mediates host invasion by parasitic plants.</title>
        <authorList>
            <person name="Yoshida S."/>
        </authorList>
    </citation>
    <scope>NUCLEOTIDE SEQUENCE</scope>
    <source>
        <strain evidence="6">Okayama</strain>
    </source>
</reference>
<dbReference type="FunFam" id="3.40.50.2000:FF:000078">
    <property type="entry name" value="Glycosyltransferase"/>
    <property type="match status" value="1"/>
</dbReference>
<proteinExistence type="inferred from homology"/>
<evidence type="ECO:0000256" key="1">
    <source>
        <dbReference type="ARBA" id="ARBA00009995"/>
    </source>
</evidence>
<dbReference type="SUPFAM" id="SSF53756">
    <property type="entry name" value="UDP-Glycosyltransferase/glycogen phosphorylase"/>
    <property type="match status" value="1"/>
</dbReference>
<name>A0A830BME3_9LAMI</name>
<dbReference type="PROSITE" id="PS00375">
    <property type="entry name" value="UDPGT"/>
    <property type="match status" value="1"/>
</dbReference>
<evidence type="ECO:0000256" key="4">
    <source>
        <dbReference type="RuleBase" id="RU003718"/>
    </source>
</evidence>
<dbReference type="Gene3D" id="3.40.50.2000">
    <property type="entry name" value="Glycogen Phosphorylase B"/>
    <property type="match status" value="2"/>
</dbReference>
<organism evidence="6 7">
    <name type="scientific">Phtheirospermum japonicum</name>
    <dbReference type="NCBI Taxonomy" id="374723"/>
    <lineage>
        <taxon>Eukaryota</taxon>
        <taxon>Viridiplantae</taxon>
        <taxon>Streptophyta</taxon>
        <taxon>Embryophyta</taxon>
        <taxon>Tracheophyta</taxon>
        <taxon>Spermatophyta</taxon>
        <taxon>Magnoliopsida</taxon>
        <taxon>eudicotyledons</taxon>
        <taxon>Gunneridae</taxon>
        <taxon>Pentapetalae</taxon>
        <taxon>asterids</taxon>
        <taxon>lamiids</taxon>
        <taxon>Lamiales</taxon>
        <taxon>Orobanchaceae</taxon>
        <taxon>Orobanchaceae incertae sedis</taxon>
        <taxon>Phtheirospermum</taxon>
    </lineage>
</organism>
<comment type="caution">
    <text evidence="6">The sequence shown here is derived from an EMBL/GenBank/DDBJ whole genome shotgun (WGS) entry which is preliminary data.</text>
</comment>
<dbReference type="InterPro" id="IPR035595">
    <property type="entry name" value="UDP_glycos_trans_CS"/>
</dbReference>
<dbReference type="CDD" id="cd03784">
    <property type="entry name" value="GT1_Gtf-like"/>
    <property type="match status" value="1"/>
</dbReference>
<sequence>MIAIPLQGHINPFVQLAIKLASKGFTITFVNTEYIHHQISTSNGNQFDIFAGARESGLDIRYATISDGFPLDFDRKQNMGVFWESMLSNFPLLVDEFVGKVLIEECSSSDHQMCLVADTFYTWPATIAEKYNMANVSFWTQPAMVYAISFHLDLLRENGHFPPTGNNEENTINYIPGIKSFRRKDLMSHFQESDTSTIVHKMVFKAFEEVKKADFVLHNTMHELESYTLSTLNRNQPTYAIGPINFSNHQFHNIISVSKSIHSEVDCTKWLDSKPLGSVLYVSFGSHVRVNQHVFEEIAQGLVLSGVDFIWAIRPQQIDHDKNNLDNVDRERGLIVSWCNQIDVLSNTAVGAFLTHCGWNSILESIWCGVPMICYPVLYDQPTNRKLVVDDWKVGIDLCDDHRTCPITRVNVADKVKRFMSNGREMMSQEMKKLRSIVHNALAEDGSSEKNFDQFLRDLENKMQRIILN</sequence>
<protein>
    <recommendedName>
        <fullName evidence="5">Glycosyltransferase</fullName>
        <ecNumber evidence="5">2.4.1.-</ecNumber>
    </recommendedName>
</protein>
<dbReference type="PANTHER" id="PTHR11926:SF774">
    <property type="entry name" value="UDP-GLYCOSYLTRANSFERASE 85A1-RELATED"/>
    <property type="match status" value="1"/>
</dbReference>
<keyword evidence="2 4" id="KW-0328">Glycosyltransferase</keyword>
<evidence type="ECO:0000256" key="2">
    <source>
        <dbReference type="ARBA" id="ARBA00022676"/>
    </source>
</evidence>
<dbReference type="GO" id="GO:0080043">
    <property type="term" value="F:quercetin 3-O-glucosyltransferase activity"/>
    <property type="evidence" value="ECO:0007669"/>
    <property type="project" value="TreeGrafter"/>
</dbReference>
<dbReference type="Pfam" id="PF00201">
    <property type="entry name" value="UDPGT"/>
    <property type="match status" value="1"/>
</dbReference>
<dbReference type="EC" id="2.4.1.-" evidence="5"/>
<evidence type="ECO:0000256" key="3">
    <source>
        <dbReference type="ARBA" id="ARBA00022679"/>
    </source>
</evidence>
<dbReference type="AlphaFoldDB" id="A0A830BME3"/>
<evidence type="ECO:0000256" key="5">
    <source>
        <dbReference type="RuleBase" id="RU362057"/>
    </source>
</evidence>
<keyword evidence="3 4" id="KW-0808">Transferase</keyword>
<dbReference type="GO" id="GO:0080044">
    <property type="term" value="F:quercetin 7-O-glucosyltransferase activity"/>
    <property type="evidence" value="ECO:0007669"/>
    <property type="project" value="TreeGrafter"/>
</dbReference>
<gene>
    <name evidence="6" type="ORF">PHJA_000721100</name>
</gene>
<accession>A0A830BME3</accession>
<dbReference type="Proteomes" id="UP000653305">
    <property type="component" value="Unassembled WGS sequence"/>
</dbReference>
<evidence type="ECO:0000313" key="6">
    <source>
        <dbReference type="EMBL" id="GFP85774.1"/>
    </source>
</evidence>
<keyword evidence="7" id="KW-1185">Reference proteome</keyword>
<dbReference type="EMBL" id="BMAC01000112">
    <property type="protein sequence ID" value="GFP85774.1"/>
    <property type="molecule type" value="Genomic_DNA"/>
</dbReference>
<dbReference type="OrthoDB" id="5835829at2759"/>